<keyword evidence="2" id="KW-0464">Manganese</keyword>
<dbReference type="InterPro" id="IPR014528">
    <property type="entry name" value="GdpP/PdeA"/>
</dbReference>
<dbReference type="OrthoDB" id="9759476at2"/>
<evidence type="ECO:0000259" key="4">
    <source>
        <dbReference type="Pfam" id="PF01368"/>
    </source>
</evidence>
<dbReference type="GO" id="GO:0106409">
    <property type="term" value="F:cyclic-di-AMP phosphodiesterase activity"/>
    <property type="evidence" value="ECO:0007669"/>
    <property type="project" value="RHEA"/>
</dbReference>
<dbReference type="GO" id="GO:0005886">
    <property type="term" value="C:plasma membrane"/>
    <property type="evidence" value="ECO:0007669"/>
    <property type="project" value="UniProtKB-SubCell"/>
</dbReference>
<keyword evidence="3" id="KW-0812">Transmembrane</keyword>
<comment type="subcellular location">
    <subcellularLocation>
        <location evidence="1">Cell membrane</location>
    </subcellularLocation>
</comment>
<comment type="function">
    <text evidence="1">Has phosphodiesterase (PDE) activity against cyclic-di-AMP (c-di-AMP).</text>
</comment>
<gene>
    <name evidence="6" type="ORF">NtB2_00779</name>
</gene>
<dbReference type="AlphaFoldDB" id="A0A2R5HH28"/>
<dbReference type="Gene3D" id="3.30.450.20">
    <property type="entry name" value="PAS domain"/>
    <property type="match status" value="1"/>
</dbReference>
<dbReference type="Gene3D" id="3.10.310.30">
    <property type="match status" value="1"/>
</dbReference>
<evidence type="ECO:0000259" key="5">
    <source>
        <dbReference type="Pfam" id="PF02272"/>
    </source>
</evidence>
<name>A0A2R5HH28_9LACT</name>
<sequence>MQENDRLTRFIIAMMVIVQILQTAGLFLFEEKRIIFVYLLVLNIVISILLLRQARQNQIRRFNFIRKINDEAENSLNATLDNMPIGVIRYTAESFEPEWFNPYVDFIYRGNESQLTAKTIQDIVVRASDEGYLAVGDRKYSIRIDEEKKLIYLAEATKEAELRGDYNDARAVIGAISVDNYDDATDLLSDAERIKINSFITSFLEDFTKEKNIYLRRLNAERYYFFSDYKTLSFLMEDKFSILNEFRTLSAEQGSPLTLSIGVSYGFDDFPNIGRVSQNNLELAQVRGGDQVVVRENAQNAHPVYFGGNSESVSQKSRTRARAVATALKTIMTESDNVFIMGHRYPDMDAFGAGVAMKAFANMTGKEAFVVYDEEQLLPDVSRAIEMLNQTEDGQSHILRLQTAKKHKKANSLLIMVDHSKTAQTLNLDFYKSFGKVVVIDHHRRDEDFPNQALLSYIESSASSASELSVELLQFHSSGRRWMSVPAASVVLAGISMDTKGFTKSTTSRTFEAAAYLRSQGADNNLIKSMMATDFEDYKQVNEIVLQAEMVADKMVLSVAPEDKKYDSVTTAKAADTLIDMAGVQAAFALSHHPNGYISISARSFNGFNVQSIMEEMGGGGHFNSSAAQIYEKPMAEVKADLIQIIKNHQEN</sequence>
<keyword evidence="3" id="KW-1133">Transmembrane helix</keyword>
<dbReference type="Pfam" id="PF02272">
    <property type="entry name" value="DHHA1"/>
    <property type="match status" value="1"/>
</dbReference>
<evidence type="ECO:0000256" key="2">
    <source>
        <dbReference type="PIRSR" id="PIRSR026583-50"/>
    </source>
</evidence>
<dbReference type="InterPro" id="IPR001667">
    <property type="entry name" value="DDH_dom"/>
</dbReference>
<protein>
    <recommendedName>
        <fullName evidence="1">Cyclic-di-AMP phosphodiesterase</fullName>
        <ecNumber evidence="1">3.1.4.-</ecNumber>
    </recommendedName>
</protein>
<keyword evidence="2" id="KW-0479">Metal-binding</keyword>
<keyword evidence="1 3" id="KW-0472">Membrane</keyword>
<dbReference type="EC" id="3.1.4.-" evidence="1"/>
<evidence type="ECO:0000313" key="6">
    <source>
        <dbReference type="EMBL" id="GBG96655.1"/>
    </source>
</evidence>
<feature type="binding site" evidence="2">
    <location>
        <position position="418"/>
    </location>
    <ligand>
        <name>Mn(2+)</name>
        <dbReference type="ChEBI" id="CHEBI:29035"/>
        <label>2</label>
    </ligand>
</feature>
<comment type="cofactor">
    <cofactor evidence="2">
        <name>Mn(2+)</name>
        <dbReference type="ChEBI" id="CHEBI:29035"/>
    </cofactor>
    <text evidence="2">For phosphodiesterase activity, probably binds 2 Mn(2+) per subunit.</text>
</comment>
<feature type="transmembrane region" description="Helical" evidence="3">
    <location>
        <begin position="35"/>
        <end position="51"/>
    </location>
</feature>
<dbReference type="EMBL" id="BFFO01000004">
    <property type="protein sequence ID" value="GBG96655.1"/>
    <property type="molecule type" value="Genomic_DNA"/>
</dbReference>
<feature type="domain" description="DHHA1" evidence="5">
    <location>
        <begin position="560"/>
        <end position="647"/>
    </location>
</feature>
<evidence type="ECO:0000256" key="1">
    <source>
        <dbReference type="PIRNR" id="PIRNR026583"/>
    </source>
</evidence>
<dbReference type="Gene3D" id="3.90.1640.10">
    <property type="entry name" value="inorganic pyrophosphatase (n-terminal core)"/>
    <property type="match status" value="1"/>
</dbReference>
<keyword evidence="7" id="KW-1185">Reference proteome</keyword>
<proteinExistence type="inferred from homology"/>
<dbReference type="Pfam" id="PF01368">
    <property type="entry name" value="DHH"/>
    <property type="match status" value="1"/>
</dbReference>
<feature type="transmembrane region" description="Helical" evidence="3">
    <location>
        <begin position="7"/>
        <end position="29"/>
    </location>
</feature>
<feature type="binding site" evidence="2">
    <location>
        <position position="442"/>
    </location>
    <ligand>
        <name>Mn(2+)</name>
        <dbReference type="ChEBI" id="CHEBI:29035"/>
        <label>2</label>
    </ligand>
</feature>
<accession>A0A2R5HH28</accession>
<evidence type="ECO:0000256" key="3">
    <source>
        <dbReference type="SAM" id="Phobius"/>
    </source>
</evidence>
<keyword evidence="1" id="KW-1003">Cell membrane</keyword>
<comment type="similarity">
    <text evidence="1">Belongs to the GdpP/PdeA phosphodiesterase family.</text>
</comment>
<dbReference type="GO" id="GO:0003676">
    <property type="term" value="F:nucleic acid binding"/>
    <property type="evidence" value="ECO:0007669"/>
    <property type="project" value="UniProtKB-UniRule"/>
</dbReference>
<dbReference type="PIRSF" id="PIRSF026583">
    <property type="entry name" value="YybT"/>
    <property type="match status" value="1"/>
</dbReference>
<organism evidence="6 7">
    <name type="scientific">Lactococcus termiticola</name>
    <dbReference type="NCBI Taxonomy" id="2169526"/>
    <lineage>
        <taxon>Bacteria</taxon>
        <taxon>Bacillati</taxon>
        <taxon>Bacillota</taxon>
        <taxon>Bacilli</taxon>
        <taxon>Lactobacillales</taxon>
        <taxon>Streptococcaceae</taxon>
        <taxon>Lactococcus</taxon>
    </lineage>
</organism>
<feature type="domain" description="DDH" evidence="4">
    <location>
        <begin position="337"/>
        <end position="495"/>
    </location>
</feature>
<feature type="binding site" evidence="2">
    <location>
        <position position="418"/>
    </location>
    <ligand>
        <name>Mn(2+)</name>
        <dbReference type="ChEBI" id="CHEBI:29035"/>
        <label>1</label>
    </ligand>
</feature>
<dbReference type="GO" id="GO:0046872">
    <property type="term" value="F:metal ion binding"/>
    <property type="evidence" value="ECO:0007669"/>
    <property type="project" value="UniProtKB-KW"/>
</dbReference>
<comment type="caution">
    <text evidence="6">The sequence shown here is derived from an EMBL/GenBank/DDBJ whole genome shotgun (WGS) entry which is preliminary data.</text>
</comment>
<dbReference type="PANTHER" id="PTHR47618">
    <property type="entry name" value="BIFUNCTIONAL OLIGORIBONUCLEASE AND PAP PHOSPHATASE NRNA"/>
    <property type="match status" value="1"/>
</dbReference>
<dbReference type="PANTHER" id="PTHR47618:SF2">
    <property type="entry name" value="CYCLIC-DI-AMP PHOSPHODIESTERASE GDPP"/>
    <property type="match status" value="1"/>
</dbReference>
<dbReference type="Proteomes" id="UP000245021">
    <property type="component" value="Unassembled WGS sequence"/>
</dbReference>
<dbReference type="InterPro" id="IPR051319">
    <property type="entry name" value="Oligoribo/pAp-PDE_c-di-AMP_PDE"/>
</dbReference>
<dbReference type="Pfam" id="PF24898">
    <property type="entry name" value="GGDEF_GdpP"/>
    <property type="match status" value="1"/>
</dbReference>
<keyword evidence="1" id="KW-0378">Hydrolase</keyword>
<feature type="binding site" evidence="2">
    <location>
        <position position="343"/>
    </location>
    <ligand>
        <name>Mn(2+)</name>
        <dbReference type="ChEBI" id="CHEBI:29035"/>
        <label>1</label>
    </ligand>
</feature>
<comment type="catalytic activity">
    <reaction evidence="1">
        <text>3',3'-c-di-AMP + H2O = 5'-O-phosphonoadenylyl-(3'-&gt;5')-adenosine + H(+)</text>
        <dbReference type="Rhea" id="RHEA:54420"/>
        <dbReference type="ChEBI" id="CHEBI:15377"/>
        <dbReference type="ChEBI" id="CHEBI:15378"/>
        <dbReference type="ChEBI" id="CHEBI:71500"/>
        <dbReference type="ChEBI" id="CHEBI:138171"/>
    </reaction>
</comment>
<evidence type="ECO:0000313" key="7">
    <source>
        <dbReference type="Proteomes" id="UP000245021"/>
    </source>
</evidence>
<dbReference type="InterPro" id="IPR003156">
    <property type="entry name" value="DHHA1_dom"/>
</dbReference>
<feature type="binding site" evidence="2">
    <location>
        <position position="349"/>
    </location>
    <ligand>
        <name>Mn(2+)</name>
        <dbReference type="ChEBI" id="CHEBI:29035"/>
        <label>2</label>
    </ligand>
</feature>
<dbReference type="SUPFAM" id="SSF64182">
    <property type="entry name" value="DHH phosphoesterases"/>
    <property type="match status" value="1"/>
</dbReference>
<reference evidence="6 7" key="1">
    <citation type="journal article" date="2018" name="Genome Announc.">
        <title>Draft Genome Sequence of Lactococcus sp. Strain NtB2 (JCM 32569), Isolated from the Gut of the Higher Termite Nasutitermes takasagoensis.</title>
        <authorList>
            <person name="Noda S."/>
            <person name="Aihara C."/>
            <person name="Yuki M."/>
            <person name="Ohkuma M."/>
        </authorList>
    </citation>
    <scope>NUCLEOTIDE SEQUENCE [LARGE SCALE GENOMIC DNA]</scope>
    <source>
        <strain evidence="6 7">NtB2</strain>
    </source>
</reference>
<feature type="binding site" evidence="2">
    <location>
        <position position="498"/>
    </location>
    <ligand>
        <name>Mn(2+)</name>
        <dbReference type="ChEBI" id="CHEBI:29035"/>
        <label>2</label>
    </ligand>
</feature>
<dbReference type="RefSeq" id="WP_109245632.1">
    <property type="nucleotide sequence ID" value="NZ_BFFO01000004.1"/>
</dbReference>
<feature type="binding site" evidence="2">
    <location>
        <position position="347"/>
    </location>
    <ligand>
        <name>Mn(2+)</name>
        <dbReference type="ChEBI" id="CHEBI:29035"/>
        <label>1</label>
    </ligand>
</feature>
<dbReference type="GO" id="GO:0016787">
    <property type="term" value="F:hydrolase activity"/>
    <property type="evidence" value="ECO:0007669"/>
    <property type="project" value="UniProtKB-UniRule"/>
</dbReference>
<dbReference type="InterPro" id="IPR038763">
    <property type="entry name" value="DHH_sf"/>
</dbReference>